<protein>
    <submittedName>
        <fullName evidence="1">Uncharacterized protein</fullName>
    </submittedName>
</protein>
<dbReference type="Proteomes" id="UP001234989">
    <property type="component" value="Chromosome 5"/>
</dbReference>
<keyword evidence="2" id="KW-1185">Reference proteome</keyword>
<accession>A0AAF0QZF3</accession>
<gene>
    <name evidence="1" type="ORF">MTR67_022129</name>
</gene>
<organism evidence="1 2">
    <name type="scientific">Solanum verrucosum</name>
    <dbReference type="NCBI Taxonomy" id="315347"/>
    <lineage>
        <taxon>Eukaryota</taxon>
        <taxon>Viridiplantae</taxon>
        <taxon>Streptophyta</taxon>
        <taxon>Embryophyta</taxon>
        <taxon>Tracheophyta</taxon>
        <taxon>Spermatophyta</taxon>
        <taxon>Magnoliopsida</taxon>
        <taxon>eudicotyledons</taxon>
        <taxon>Gunneridae</taxon>
        <taxon>Pentapetalae</taxon>
        <taxon>asterids</taxon>
        <taxon>lamiids</taxon>
        <taxon>Solanales</taxon>
        <taxon>Solanaceae</taxon>
        <taxon>Solanoideae</taxon>
        <taxon>Solaneae</taxon>
        <taxon>Solanum</taxon>
    </lineage>
</organism>
<sequence>MQNRDTKFLCQQKDNWYINNYTRVSK</sequence>
<proteinExistence type="predicted"/>
<reference evidence="1" key="1">
    <citation type="submission" date="2023-08" db="EMBL/GenBank/DDBJ databases">
        <title>A de novo genome assembly of Solanum verrucosum Schlechtendal, a Mexican diploid species geographically isolated from the other diploid A-genome species in potato relatives.</title>
        <authorList>
            <person name="Hosaka K."/>
        </authorList>
    </citation>
    <scope>NUCLEOTIDE SEQUENCE</scope>
    <source>
        <tissue evidence="1">Young leaves</tissue>
    </source>
</reference>
<evidence type="ECO:0000313" key="2">
    <source>
        <dbReference type="Proteomes" id="UP001234989"/>
    </source>
</evidence>
<evidence type="ECO:0000313" key="1">
    <source>
        <dbReference type="EMBL" id="WMV28744.1"/>
    </source>
</evidence>
<dbReference type="EMBL" id="CP133616">
    <property type="protein sequence ID" value="WMV28744.1"/>
    <property type="molecule type" value="Genomic_DNA"/>
</dbReference>
<name>A0AAF0QZF3_SOLVR</name>
<dbReference type="AlphaFoldDB" id="A0AAF0QZF3"/>